<dbReference type="Proteomes" id="UP000199245">
    <property type="component" value="Unassembled WGS sequence"/>
</dbReference>
<proteinExistence type="predicted"/>
<protein>
    <submittedName>
        <fullName evidence="1">Uncharacterized protein</fullName>
    </submittedName>
</protein>
<reference evidence="1 2" key="1">
    <citation type="submission" date="2016-10" db="EMBL/GenBank/DDBJ databases">
        <authorList>
            <person name="de Groot N.N."/>
        </authorList>
    </citation>
    <scope>NUCLEOTIDE SEQUENCE [LARGE SCALE GENOMIC DNA]</scope>
    <source>
        <strain evidence="1 2">R5</strain>
    </source>
</reference>
<evidence type="ECO:0000313" key="1">
    <source>
        <dbReference type="EMBL" id="SDE69271.1"/>
    </source>
</evidence>
<dbReference type="EMBL" id="FMZW01000032">
    <property type="protein sequence ID" value="SDE69271.1"/>
    <property type="molecule type" value="Genomic_DNA"/>
</dbReference>
<sequence>MSEVLAGAMPGIPVRVKGEYGGLDVPFVSHSELKNSLLSHQQYRNYTAPMEAEIAAFRTSAKALIGVICLVTPSMAMVAI</sequence>
<organism evidence="1 2">
    <name type="scientific">Bradyrhizobium brasilense</name>
    <dbReference type="NCBI Taxonomy" id="1419277"/>
    <lineage>
        <taxon>Bacteria</taxon>
        <taxon>Pseudomonadati</taxon>
        <taxon>Pseudomonadota</taxon>
        <taxon>Alphaproteobacteria</taxon>
        <taxon>Hyphomicrobiales</taxon>
        <taxon>Nitrobacteraceae</taxon>
        <taxon>Bradyrhizobium</taxon>
    </lineage>
</organism>
<evidence type="ECO:0000313" key="2">
    <source>
        <dbReference type="Proteomes" id="UP000199245"/>
    </source>
</evidence>
<accession>A0A1G7F026</accession>
<dbReference type="AlphaFoldDB" id="A0A1G7F026"/>
<gene>
    <name evidence="1" type="ORF">SAMN05216337_103221</name>
</gene>
<name>A0A1G7F026_9BRAD</name>